<evidence type="ECO:0000256" key="9">
    <source>
        <dbReference type="ARBA" id="ARBA00022989"/>
    </source>
</evidence>
<evidence type="ECO:0000256" key="7">
    <source>
        <dbReference type="ARBA" id="ARBA00022692"/>
    </source>
</evidence>
<evidence type="ECO:0000256" key="10">
    <source>
        <dbReference type="ARBA" id="ARBA00023034"/>
    </source>
</evidence>
<dbReference type="FunFam" id="1.20.1280.290:FF:000004">
    <property type="entry name" value="Sugar transporter SWEET"/>
    <property type="match status" value="1"/>
</dbReference>
<comment type="similarity">
    <text evidence="3 13">Belongs to the SWEET sugar transporter family.</text>
</comment>
<comment type="function">
    <text evidence="13">Mediates sugar transport across membranes.</text>
</comment>
<feature type="transmembrane region" description="Helical" evidence="13">
    <location>
        <begin position="185"/>
        <end position="206"/>
    </location>
</feature>
<keyword evidence="10" id="KW-0333">Golgi apparatus</keyword>
<protein>
    <recommendedName>
        <fullName evidence="13">Sugar transporter SWEET</fullName>
    </recommendedName>
</protein>
<feature type="transmembrane region" description="Helical" evidence="13">
    <location>
        <begin position="127"/>
        <end position="150"/>
    </location>
</feature>
<comment type="caution">
    <text evidence="14">The sequence shown here is derived from an EMBL/GenBank/DDBJ whole genome shotgun (WGS) entry which is preliminary data.</text>
</comment>
<comment type="subcellular location">
    <subcellularLocation>
        <location evidence="1 13">Cell membrane</location>
        <topology evidence="1 13">Multi-pass membrane protein</topology>
    </subcellularLocation>
    <subcellularLocation>
        <location evidence="2">Golgi apparatus membrane</location>
        <topology evidence="2">Multi-pass membrane protein</topology>
    </subcellularLocation>
</comment>
<dbReference type="InterPro" id="IPR004316">
    <property type="entry name" value="SWEET_rpt"/>
</dbReference>
<feature type="transmembrane region" description="Helical" evidence="13">
    <location>
        <begin position="96"/>
        <end position="115"/>
    </location>
</feature>
<organism evidence="14 15">
    <name type="scientific">Aquatica leii</name>
    <dbReference type="NCBI Taxonomy" id="1421715"/>
    <lineage>
        <taxon>Eukaryota</taxon>
        <taxon>Metazoa</taxon>
        <taxon>Ecdysozoa</taxon>
        <taxon>Arthropoda</taxon>
        <taxon>Hexapoda</taxon>
        <taxon>Insecta</taxon>
        <taxon>Pterygota</taxon>
        <taxon>Neoptera</taxon>
        <taxon>Endopterygota</taxon>
        <taxon>Coleoptera</taxon>
        <taxon>Polyphaga</taxon>
        <taxon>Elateriformia</taxon>
        <taxon>Elateroidea</taxon>
        <taxon>Lampyridae</taxon>
        <taxon>Luciolinae</taxon>
        <taxon>Aquatica</taxon>
    </lineage>
</organism>
<evidence type="ECO:0000313" key="15">
    <source>
        <dbReference type="Proteomes" id="UP001353858"/>
    </source>
</evidence>
<evidence type="ECO:0000256" key="3">
    <source>
        <dbReference type="ARBA" id="ARBA00007809"/>
    </source>
</evidence>
<reference evidence="15" key="1">
    <citation type="submission" date="2023-01" db="EMBL/GenBank/DDBJ databases">
        <title>Key to firefly adult light organ development and bioluminescence: homeobox transcription factors regulate luciferase expression and transportation to peroxisome.</title>
        <authorList>
            <person name="Fu X."/>
        </authorList>
    </citation>
    <scope>NUCLEOTIDE SEQUENCE [LARGE SCALE GENOMIC DNA]</scope>
</reference>
<keyword evidence="9 13" id="KW-1133">Transmembrane helix</keyword>
<evidence type="ECO:0000256" key="8">
    <source>
        <dbReference type="ARBA" id="ARBA00022737"/>
    </source>
</evidence>
<feature type="transmembrane region" description="Helical" evidence="13">
    <location>
        <begin position="67"/>
        <end position="89"/>
    </location>
</feature>
<dbReference type="GO" id="GO:0000139">
    <property type="term" value="C:Golgi membrane"/>
    <property type="evidence" value="ECO:0007669"/>
    <property type="project" value="UniProtKB-SubCell"/>
</dbReference>
<proteinExistence type="inferred from homology"/>
<dbReference type="Gene3D" id="1.20.1280.290">
    <property type="match status" value="2"/>
</dbReference>
<evidence type="ECO:0000256" key="4">
    <source>
        <dbReference type="ARBA" id="ARBA00022448"/>
    </source>
</evidence>
<dbReference type="EMBL" id="JARPUR010000005">
    <property type="protein sequence ID" value="KAK4875208.1"/>
    <property type="molecule type" value="Genomic_DNA"/>
</dbReference>
<evidence type="ECO:0000256" key="1">
    <source>
        <dbReference type="ARBA" id="ARBA00004651"/>
    </source>
</evidence>
<dbReference type="Proteomes" id="UP001353858">
    <property type="component" value="Unassembled WGS sequence"/>
</dbReference>
<evidence type="ECO:0000256" key="11">
    <source>
        <dbReference type="ARBA" id="ARBA00023136"/>
    </source>
</evidence>
<keyword evidence="15" id="KW-1185">Reference proteome</keyword>
<dbReference type="FunFam" id="1.20.1280.290:FF:000010">
    <property type="entry name" value="Sugar transporter SWEET"/>
    <property type="match status" value="1"/>
</dbReference>
<evidence type="ECO:0000256" key="5">
    <source>
        <dbReference type="ARBA" id="ARBA00022475"/>
    </source>
</evidence>
<keyword evidence="4 13" id="KW-0813">Transport</keyword>
<keyword evidence="6 13" id="KW-0762">Sugar transport</keyword>
<dbReference type="GO" id="GO:0005886">
    <property type="term" value="C:plasma membrane"/>
    <property type="evidence" value="ECO:0007669"/>
    <property type="project" value="UniProtKB-SubCell"/>
</dbReference>
<sequence length="221" mass="24658">MNREDIKSILAVTASISTILQFLAGTLVCQKIVQKKSTGDISGLPFVSGFLSTSLWLRYGFLIGDHSLILVNTVGATLHFSYAVVFYLYSIKKTVILRQFFGSIGILLTILAYSVYESNKEVSIKYVGFLCCVMTIMFFAAPLTSLLYVIKVKSAESLPFPIIFMSFIVSMQWFFYGVILKDTFIQIPNFLGCLLSGFQLSLFCIYTKSPSSQGYSSVQTF</sequence>
<evidence type="ECO:0000256" key="13">
    <source>
        <dbReference type="RuleBase" id="RU910715"/>
    </source>
</evidence>
<dbReference type="PANTHER" id="PTHR10791">
    <property type="entry name" value="RAG1-ACTIVATING PROTEIN 1"/>
    <property type="match status" value="1"/>
</dbReference>
<dbReference type="InterPro" id="IPR047664">
    <property type="entry name" value="SWEET"/>
</dbReference>
<evidence type="ECO:0000256" key="12">
    <source>
        <dbReference type="ARBA" id="ARBA00055578"/>
    </source>
</evidence>
<evidence type="ECO:0000256" key="6">
    <source>
        <dbReference type="ARBA" id="ARBA00022597"/>
    </source>
</evidence>
<name>A0AAN7QE00_9COLE</name>
<keyword evidence="7 13" id="KW-0812">Transmembrane</keyword>
<feature type="transmembrane region" description="Helical" evidence="13">
    <location>
        <begin position="162"/>
        <end position="179"/>
    </location>
</feature>
<keyword evidence="11 13" id="KW-0472">Membrane</keyword>
<dbReference type="GO" id="GO:0051119">
    <property type="term" value="F:sugar transmembrane transporter activity"/>
    <property type="evidence" value="ECO:0007669"/>
    <property type="project" value="InterPro"/>
</dbReference>
<dbReference type="PANTHER" id="PTHR10791:SF112">
    <property type="entry name" value="SUGAR TRANSPORTER SWEET1"/>
    <property type="match status" value="1"/>
</dbReference>
<gene>
    <name evidence="14" type="ORF">RN001_011630</name>
</gene>
<accession>A0AAN7QE00</accession>
<keyword evidence="5" id="KW-1003">Cell membrane</keyword>
<keyword evidence="8" id="KW-0677">Repeat</keyword>
<feature type="transmembrane region" description="Helical" evidence="13">
    <location>
        <begin position="41"/>
        <end position="61"/>
    </location>
</feature>
<evidence type="ECO:0000256" key="2">
    <source>
        <dbReference type="ARBA" id="ARBA00004653"/>
    </source>
</evidence>
<feature type="transmembrane region" description="Helical" evidence="13">
    <location>
        <begin position="6"/>
        <end position="29"/>
    </location>
</feature>
<dbReference type="Pfam" id="PF03083">
    <property type="entry name" value="MtN3_slv"/>
    <property type="match status" value="2"/>
</dbReference>
<comment type="function">
    <text evidence="12">Mediates both low-affinity uptake and efflux of sugar across the membrane.</text>
</comment>
<evidence type="ECO:0000313" key="14">
    <source>
        <dbReference type="EMBL" id="KAK4875208.1"/>
    </source>
</evidence>
<dbReference type="AlphaFoldDB" id="A0AAN7QE00"/>